<evidence type="ECO:0000259" key="6">
    <source>
        <dbReference type="PROSITE" id="PS51352"/>
    </source>
</evidence>
<dbReference type="InterPro" id="IPR013740">
    <property type="entry name" value="Redoxin"/>
</dbReference>
<name>A0A939RVF4_9MICO</name>
<dbReference type="PANTHER" id="PTHR30204">
    <property type="entry name" value="REDOX-CYCLING DRUG-SENSING TRANSCRIPTIONAL ACTIVATOR SOXR"/>
    <property type="match status" value="1"/>
</dbReference>
<dbReference type="InterPro" id="IPR013766">
    <property type="entry name" value="Thioredoxin_domain"/>
</dbReference>
<keyword evidence="8" id="KW-1185">Reference proteome</keyword>
<comment type="caution">
    <text evidence="7">The sequence shown here is derived from an EMBL/GenBank/DDBJ whole genome shotgun (WGS) entry which is preliminary data.</text>
</comment>
<dbReference type="InterPro" id="IPR036249">
    <property type="entry name" value="Thioredoxin-like_sf"/>
</dbReference>
<proteinExistence type="predicted"/>
<dbReference type="Proteomes" id="UP000664398">
    <property type="component" value="Unassembled WGS sequence"/>
</dbReference>
<dbReference type="CDD" id="cd03017">
    <property type="entry name" value="PRX_BCP"/>
    <property type="match status" value="1"/>
</dbReference>
<dbReference type="PANTHER" id="PTHR30204:SF94">
    <property type="entry name" value="HEAVY METAL-DEPENDENT TRANSCRIPTIONAL REGULATOR HI_0293-RELATED"/>
    <property type="match status" value="1"/>
</dbReference>
<evidence type="ECO:0000256" key="4">
    <source>
        <dbReference type="SAM" id="MobiDB-lite"/>
    </source>
</evidence>
<evidence type="ECO:0000313" key="7">
    <source>
        <dbReference type="EMBL" id="MBO1803902.1"/>
    </source>
</evidence>
<dbReference type="Gene3D" id="3.40.30.10">
    <property type="entry name" value="Glutaredoxin"/>
    <property type="match status" value="1"/>
</dbReference>
<gene>
    <name evidence="7" type="ORF">J4H91_01020</name>
</gene>
<dbReference type="GO" id="GO:0003677">
    <property type="term" value="F:DNA binding"/>
    <property type="evidence" value="ECO:0007669"/>
    <property type="project" value="UniProtKB-KW"/>
</dbReference>
<keyword evidence="2" id="KW-0238">DNA-binding</keyword>
<dbReference type="GO" id="GO:0016491">
    <property type="term" value="F:oxidoreductase activity"/>
    <property type="evidence" value="ECO:0007669"/>
    <property type="project" value="InterPro"/>
</dbReference>
<dbReference type="SUPFAM" id="SSF52833">
    <property type="entry name" value="Thioredoxin-like"/>
    <property type="match status" value="1"/>
</dbReference>
<dbReference type="InterPro" id="IPR009061">
    <property type="entry name" value="DNA-bd_dom_put_sf"/>
</dbReference>
<dbReference type="Pfam" id="PF00376">
    <property type="entry name" value="MerR"/>
    <property type="match status" value="1"/>
</dbReference>
<evidence type="ECO:0000256" key="3">
    <source>
        <dbReference type="ARBA" id="ARBA00023163"/>
    </source>
</evidence>
<dbReference type="PROSITE" id="PS50937">
    <property type="entry name" value="HTH_MERR_2"/>
    <property type="match status" value="1"/>
</dbReference>
<sequence length="326" mass="35759">MRIGELAQRSGVSTKAIRYYERLGLLSPVREENGYRSFSERDARVVSEIRELSGLGIAPSRARPFVECLDAGHEHGDECVSSLAVYRDAIAEIDRVAAELTRRRAELQERLDAGASRTFDRSPPPDDRKETRMTDYTILPEGLPVPEDDGAARHLPGLALPPLELATSDGGSARLDELGSGRTVIYLYPLTGRPGVDLPDGWDAIPGARGCSTEACDFRDHFSELHEAGAARVFGMSSQSPSYQAEVVDRLRLPFPMLSDVSLALADALRLPTFAAEGHDRLYSRLTLVVADGAIEHVFYPIFPPNTHAQQVLAWLQEHPRTEGGS</sequence>
<dbReference type="PROSITE" id="PS00552">
    <property type="entry name" value="HTH_MERR_1"/>
    <property type="match status" value="1"/>
</dbReference>
<evidence type="ECO:0000256" key="1">
    <source>
        <dbReference type="ARBA" id="ARBA00023015"/>
    </source>
</evidence>
<evidence type="ECO:0000256" key="2">
    <source>
        <dbReference type="ARBA" id="ARBA00023125"/>
    </source>
</evidence>
<dbReference type="Pfam" id="PF08534">
    <property type="entry name" value="Redoxin"/>
    <property type="match status" value="1"/>
</dbReference>
<dbReference type="InterPro" id="IPR000551">
    <property type="entry name" value="MerR-type_HTH_dom"/>
</dbReference>
<dbReference type="EMBL" id="JAGDYL010000001">
    <property type="protein sequence ID" value="MBO1803902.1"/>
    <property type="molecule type" value="Genomic_DNA"/>
</dbReference>
<dbReference type="GO" id="GO:0003700">
    <property type="term" value="F:DNA-binding transcription factor activity"/>
    <property type="evidence" value="ECO:0007669"/>
    <property type="project" value="InterPro"/>
</dbReference>
<organism evidence="7 8">
    <name type="scientific">Leucobacter ruminantium</name>
    <dbReference type="NCBI Taxonomy" id="1289170"/>
    <lineage>
        <taxon>Bacteria</taxon>
        <taxon>Bacillati</taxon>
        <taxon>Actinomycetota</taxon>
        <taxon>Actinomycetes</taxon>
        <taxon>Micrococcales</taxon>
        <taxon>Microbacteriaceae</taxon>
        <taxon>Leucobacter</taxon>
    </lineage>
</organism>
<feature type="domain" description="HTH merR-type" evidence="5">
    <location>
        <begin position="1"/>
        <end position="68"/>
    </location>
</feature>
<dbReference type="PROSITE" id="PS51352">
    <property type="entry name" value="THIOREDOXIN_2"/>
    <property type="match status" value="1"/>
</dbReference>
<dbReference type="InterPro" id="IPR047057">
    <property type="entry name" value="MerR_fam"/>
</dbReference>
<dbReference type="RefSeq" id="WP_208044381.1">
    <property type="nucleotide sequence ID" value="NZ_JAGDYL010000001.1"/>
</dbReference>
<keyword evidence="1" id="KW-0805">Transcription regulation</keyword>
<reference evidence="7" key="1">
    <citation type="submission" date="2021-03" db="EMBL/GenBank/DDBJ databases">
        <title>Leucobacter chromiisoli sp. nov., isolated from chromium-containing soil of chemical plant.</title>
        <authorList>
            <person name="Xu Z."/>
        </authorList>
    </citation>
    <scope>NUCLEOTIDE SEQUENCE</scope>
    <source>
        <strain evidence="7">A2</strain>
    </source>
</reference>
<dbReference type="SUPFAM" id="SSF46955">
    <property type="entry name" value="Putative DNA-binding domain"/>
    <property type="match status" value="1"/>
</dbReference>
<evidence type="ECO:0000313" key="8">
    <source>
        <dbReference type="Proteomes" id="UP000664398"/>
    </source>
</evidence>
<protein>
    <submittedName>
        <fullName evidence="7">Redoxin family protein</fullName>
    </submittedName>
</protein>
<dbReference type="PRINTS" id="PR00040">
    <property type="entry name" value="HTHMERR"/>
</dbReference>
<dbReference type="Gene3D" id="1.10.1660.10">
    <property type="match status" value="1"/>
</dbReference>
<keyword evidence="3" id="KW-0804">Transcription</keyword>
<dbReference type="AlphaFoldDB" id="A0A939RVF4"/>
<feature type="domain" description="Thioredoxin" evidence="6">
    <location>
        <begin position="154"/>
        <end position="321"/>
    </location>
</feature>
<feature type="region of interest" description="Disordered" evidence="4">
    <location>
        <begin position="113"/>
        <end position="133"/>
    </location>
</feature>
<evidence type="ECO:0000259" key="5">
    <source>
        <dbReference type="PROSITE" id="PS50937"/>
    </source>
</evidence>
<accession>A0A939RVF4</accession>
<dbReference type="SMART" id="SM00422">
    <property type="entry name" value="HTH_MERR"/>
    <property type="match status" value="1"/>
</dbReference>